<reference evidence="3" key="2">
    <citation type="submission" date="2025-08" db="UniProtKB">
        <authorList>
            <consortium name="RefSeq"/>
        </authorList>
    </citation>
    <scope>IDENTIFICATION</scope>
    <source>
        <tissue evidence="3">Leaf</tissue>
    </source>
</reference>
<feature type="compositionally biased region" description="Low complexity" evidence="1">
    <location>
        <begin position="195"/>
        <end position="220"/>
    </location>
</feature>
<dbReference type="Pfam" id="PF03004">
    <property type="entry name" value="Transposase_24"/>
    <property type="match status" value="1"/>
</dbReference>
<dbReference type="Proteomes" id="UP000087766">
    <property type="component" value="Chromosome 7"/>
</dbReference>
<dbReference type="GeneID" id="106766156"/>
<name>A0A1S3UK46_VIGRR</name>
<evidence type="ECO:0000313" key="3">
    <source>
        <dbReference type="RefSeq" id="XP_014506396.1"/>
    </source>
</evidence>
<feature type="region of interest" description="Disordered" evidence="1">
    <location>
        <begin position="191"/>
        <end position="237"/>
    </location>
</feature>
<evidence type="ECO:0000256" key="1">
    <source>
        <dbReference type="SAM" id="MobiDB-lite"/>
    </source>
</evidence>
<evidence type="ECO:0000313" key="2">
    <source>
        <dbReference type="Proteomes" id="UP000087766"/>
    </source>
</evidence>
<dbReference type="OrthoDB" id="1435033at2759"/>
<organism evidence="2 3">
    <name type="scientific">Vigna radiata var. radiata</name>
    <name type="common">Mung bean</name>
    <name type="synonym">Phaseolus aureus</name>
    <dbReference type="NCBI Taxonomy" id="3916"/>
    <lineage>
        <taxon>Eukaryota</taxon>
        <taxon>Viridiplantae</taxon>
        <taxon>Streptophyta</taxon>
        <taxon>Embryophyta</taxon>
        <taxon>Tracheophyta</taxon>
        <taxon>Spermatophyta</taxon>
        <taxon>Magnoliopsida</taxon>
        <taxon>eudicotyledons</taxon>
        <taxon>Gunneridae</taxon>
        <taxon>Pentapetalae</taxon>
        <taxon>rosids</taxon>
        <taxon>fabids</taxon>
        <taxon>Fabales</taxon>
        <taxon>Fabaceae</taxon>
        <taxon>Papilionoideae</taxon>
        <taxon>50 kb inversion clade</taxon>
        <taxon>NPAAA clade</taxon>
        <taxon>indigoferoid/millettioid clade</taxon>
        <taxon>Phaseoleae</taxon>
        <taxon>Vigna</taxon>
    </lineage>
</organism>
<sequence>MYKQARTLGKRPNWLEDDTWNALLEKWNMPLYRKNCETAKKNRTSQKGGCLHTGGSINVHEHAIRLELGRSVHVDEIFQQTHIRQSTGEFVDERSRRTHEQFVAKFSQIRSENASIGASASSPLDPADEERLRNRCWLEDVGGKYKGRVYGIGNLEKFQGFLGVLLPFLPPSAAATAQDFLNVQNVPAQTQAPNDVQAEQQAAEQQPPDQQPPEQQLQDHQSPDQPPPLDGNRYMDY</sequence>
<gene>
    <name evidence="3" type="primary">LOC106766156</name>
</gene>
<protein>
    <submittedName>
        <fullName evidence="3">Uncharacterized protein LOC106766156</fullName>
    </submittedName>
</protein>
<dbReference type="InterPro" id="IPR004252">
    <property type="entry name" value="Probable_transposase_24"/>
</dbReference>
<dbReference type="AlphaFoldDB" id="A0A1S3UK46"/>
<dbReference type="RefSeq" id="XP_014506396.1">
    <property type="nucleotide sequence ID" value="XM_014650910.1"/>
</dbReference>
<dbReference type="KEGG" id="vra:106766156"/>
<accession>A0A1S3UK46</accession>
<proteinExistence type="predicted"/>
<reference evidence="2" key="1">
    <citation type="journal article" date="2014" name="Nat. Commun.">
        <title>Genome sequence of mungbean and insights into evolution within Vigna species.</title>
        <authorList>
            <person name="Kang Y.J."/>
            <person name="Kim S.K."/>
            <person name="Kim M.Y."/>
            <person name="Lestari P."/>
            <person name="Kim K.H."/>
            <person name="Ha B.K."/>
            <person name="Jun T.H."/>
            <person name="Hwang W.J."/>
            <person name="Lee T."/>
            <person name="Lee J."/>
            <person name="Shim S."/>
            <person name="Yoon M.Y."/>
            <person name="Jang Y.E."/>
            <person name="Han K.S."/>
            <person name="Taeprayoon P."/>
            <person name="Yoon N."/>
            <person name="Somta P."/>
            <person name="Tanya P."/>
            <person name="Kim K.S."/>
            <person name="Gwag J.G."/>
            <person name="Moon J.K."/>
            <person name="Lee Y.H."/>
            <person name="Park B.S."/>
            <person name="Bombarely A."/>
            <person name="Doyle J.J."/>
            <person name="Jackson S.A."/>
            <person name="Schafleitner R."/>
            <person name="Srinives P."/>
            <person name="Varshney R.K."/>
            <person name="Lee S.H."/>
        </authorList>
    </citation>
    <scope>NUCLEOTIDE SEQUENCE [LARGE SCALE GENOMIC DNA]</scope>
    <source>
        <strain evidence="2">cv. VC1973A</strain>
    </source>
</reference>
<keyword evidence="2" id="KW-1185">Reference proteome</keyword>